<sequence>MSSNIENFTEITEKSTAEPIYDTNWCHMPAEIKLKCIGKMEINERLSLRCTANAERSLVDSQKIEFYRGCFEGDDEEFRVFLNRNHRNYSKRSDDKNQFFEWINYIKKVGVFEKLVISFEDSLVDYEQFITNDGLFTAKNVKFSYCDFDNMIAVLRKLKDGVESIEINLTFTAFDELAEIYEIPQMWINRNSKIGTTFQVSINEIDGSFDEFLEQFTDRIVSTGEKRARIRTNNLDRHILLERGVDDVITIDFLIKFFRLMVISAEMKESEYEDDCKEWICKMNPEIYDYYDSESSFEESGDDSEDSDSQEE</sequence>
<evidence type="ECO:0000256" key="1">
    <source>
        <dbReference type="SAM" id="MobiDB-lite"/>
    </source>
</evidence>
<dbReference type="PANTHER" id="PTHR31006:SF3">
    <property type="entry name" value="F-BOX DOMAIN-CONTAINING PROTEIN-RELATED"/>
    <property type="match status" value="1"/>
</dbReference>
<evidence type="ECO:0000313" key="4">
    <source>
        <dbReference type="Proteomes" id="UP000230233"/>
    </source>
</evidence>
<evidence type="ECO:0000259" key="2">
    <source>
        <dbReference type="Pfam" id="PF00646"/>
    </source>
</evidence>
<comment type="caution">
    <text evidence="3">The sequence shown here is derived from an EMBL/GenBank/DDBJ whole genome shotgun (WGS) entry which is preliminary data.</text>
</comment>
<dbReference type="Proteomes" id="UP000230233">
    <property type="component" value="Chromosome IV"/>
</dbReference>
<protein>
    <recommendedName>
        <fullName evidence="2">F-box domain-containing protein</fullName>
    </recommendedName>
</protein>
<dbReference type="PANTHER" id="PTHR31006">
    <property type="entry name" value="F-BOX DOMAIN-CONTAINING PROTEIN-RELATED-RELATED"/>
    <property type="match status" value="1"/>
</dbReference>
<organism evidence="3 4">
    <name type="scientific">Caenorhabditis nigoni</name>
    <dbReference type="NCBI Taxonomy" id="1611254"/>
    <lineage>
        <taxon>Eukaryota</taxon>
        <taxon>Metazoa</taxon>
        <taxon>Ecdysozoa</taxon>
        <taxon>Nematoda</taxon>
        <taxon>Chromadorea</taxon>
        <taxon>Rhabditida</taxon>
        <taxon>Rhabditina</taxon>
        <taxon>Rhabditomorpha</taxon>
        <taxon>Rhabditoidea</taxon>
        <taxon>Rhabditidae</taxon>
        <taxon>Peloderinae</taxon>
        <taxon>Caenorhabditis</taxon>
    </lineage>
</organism>
<gene>
    <name evidence="3" type="primary">Cnig_chr_IV.g12766</name>
    <name evidence="3" type="ORF">B9Z55_012766</name>
</gene>
<keyword evidence="4" id="KW-1185">Reference proteome</keyword>
<dbReference type="AlphaFoldDB" id="A0A2G5TYW0"/>
<feature type="domain" description="F-box" evidence="2">
    <location>
        <begin position="25"/>
        <end position="65"/>
    </location>
</feature>
<name>A0A2G5TYW0_9PELO</name>
<dbReference type="Pfam" id="PF00646">
    <property type="entry name" value="F-box"/>
    <property type="match status" value="1"/>
</dbReference>
<reference evidence="4" key="1">
    <citation type="submission" date="2017-10" db="EMBL/GenBank/DDBJ databases">
        <title>Rapid genome shrinkage in a self-fertile nematode reveals novel sperm competition proteins.</title>
        <authorList>
            <person name="Yin D."/>
            <person name="Schwarz E.M."/>
            <person name="Thomas C.G."/>
            <person name="Felde R.L."/>
            <person name="Korf I.F."/>
            <person name="Cutter A.D."/>
            <person name="Schartner C.M."/>
            <person name="Ralston E.J."/>
            <person name="Meyer B.J."/>
            <person name="Haag E.S."/>
        </authorList>
    </citation>
    <scope>NUCLEOTIDE SEQUENCE [LARGE SCALE GENOMIC DNA]</scope>
    <source>
        <strain evidence="4">JU1422</strain>
    </source>
</reference>
<feature type="region of interest" description="Disordered" evidence="1">
    <location>
        <begin position="293"/>
        <end position="312"/>
    </location>
</feature>
<dbReference type="InterPro" id="IPR042317">
    <property type="entry name" value="She-1-like"/>
</dbReference>
<accession>A0A2G5TYW0</accession>
<proteinExistence type="predicted"/>
<evidence type="ECO:0000313" key="3">
    <source>
        <dbReference type="EMBL" id="PIC32438.1"/>
    </source>
</evidence>
<dbReference type="EMBL" id="PDUG01000004">
    <property type="protein sequence ID" value="PIC32438.1"/>
    <property type="molecule type" value="Genomic_DNA"/>
</dbReference>
<dbReference type="InterPro" id="IPR001810">
    <property type="entry name" value="F-box_dom"/>
</dbReference>